<comment type="similarity">
    <text evidence="7">Belongs to the binding-protein-dependent transport system permease family.</text>
</comment>
<gene>
    <name evidence="9" type="ORF">EKG83_31990</name>
</gene>
<feature type="transmembrane region" description="Helical" evidence="7">
    <location>
        <begin position="104"/>
        <end position="127"/>
    </location>
</feature>
<dbReference type="GO" id="GO:0055085">
    <property type="term" value="P:transmembrane transport"/>
    <property type="evidence" value="ECO:0007669"/>
    <property type="project" value="InterPro"/>
</dbReference>
<keyword evidence="5 7" id="KW-1133">Transmembrane helix</keyword>
<evidence type="ECO:0000256" key="2">
    <source>
        <dbReference type="ARBA" id="ARBA00022448"/>
    </source>
</evidence>
<keyword evidence="2 7" id="KW-0813">Transport</keyword>
<dbReference type="PANTHER" id="PTHR43744:SF12">
    <property type="entry name" value="ABC TRANSPORTER PERMEASE PROTEIN MG189-RELATED"/>
    <property type="match status" value="1"/>
</dbReference>
<keyword evidence="6 7" id="KW-0472">Membrane</keyword>
<dbReference type="PANTHER" id="PTHR43744">
    <property type="entry name" value="ABC TRANSPORTER PERMEASE PROTEIN MG189-RELATED-RELATED"/>
    <property type="match status" value="1"/>
</dbReference>
<feature type="transmembrane region" description="Helical" evidence="7">
    <location>
        <begin position="73"/>
        <end position="97"/>
    </location>
</feature>
<accession>A0A5Q0H631</accession>
<dbReference type="EMBL" id="CP034550">
    <property type="protein sequence ID" value="QFZ21394.1"/>
    <property type="molecule type" value="Genomic_DNA"/>
</dbReference>
<evidence type="ECO:0000256" key="1">
    <source>
        <dbReference type="ARBA" id="ARBA00004651"/>
    </source>
</evidence>
<dbReference type="CDD" id="cd06261">
    <property type="entry name" value="TM_PBP2"/>
    <property type="match status" value="1"/>
</dbReference>
<dbReference type="Gene3D" id="1.10.3720.10">
    <property type="entry name" value="MetI-like"/>
    <property type="match status" value="1"/>
</dbReference>
<keyword evidence="3" id="KW-1003">Cell membrane</keyword>
<evidence type="ECO:0000313" key="10">
    <source>
        <dbReference type="Proteomes" id="UP000325787"/>
    </source>
</evidence>
<dbReference type="GO" id="GO:0005886">
    <property type="term" value="C:plasma membrane"/>
    <property type="evidence" value="ECO:0007669"/>
    <property type="project" value="UniProtKB-SubCell"/>
</dbReference>
<dbReference type="Proteomes" id="UP000325787">
    <property type="component" value="Chromosome"/>
</dbReference>
<dbReference type="SUPFAM" id="SSF161098">
    <property type="entry name" value="MetI-like"/>
    <property type="match status" value="1"/>
</dbReference>
<dbReference type="Pfam" id="PF00528">
    <property type="entry name" value="BPD_transp_1"/>
    <property type="match status" value="1"/>
</dbReference>
<comment type="subcellular location">
    <subcellularLocation>
        <location evidence="1 7">Cell membrane</location>
        <topology evidence="1 7">Multi-pass membrane protein</topology>
    </subcellularLocation>
</comment>
<dbReference type="RefSeq" id="WP_033435636.1">
    <property type="nucleotide sequence ID" value="NZ_CP034550.1"/>
</dbReference>
<dbReference type="KEGG" id="ssyi:EKG83_31990"/>
<name>A0A5Q0H631_SACSY</name>
<evidence type="ECO:0000256" key="4">
    <source>
        <dbReference type="ARBA" id="ARBA00022692"/>
    </source>
</evidence>
<dbReference type="PROSITE" id="PS50928">
    <property type="entry name" value="ABC_TM1"/>
    <property type="match status" value="1"/>
</dbReference>
<protein>
    <submittedName>
        <fullName evidence="9">Carbohydrate ABC transporter permease</fullName>
    </submittedName>
</protein>
<evidence type="ECO:0000313" key="9">
    <source>
        <dbReference type="EMBL" id="QFZ21394.1"/>
    </source>
</evidence>
<dbReference type="OrthoDB" id="5179660at2"/>
<evidence type="ECO:0000256" key="3">
    <source>
        <dbReference type="ARBA" id="ARBA00022475"/>
    </source>
</evidence>
<reference evidence="10" key="1">
    <citation type="journal article" date="2021" name="Curr. Microbiol.">
        <title>Complete genome of nocamycin-producing strain Saccharothrix syringae NRRL B-16468 reveals the biosynthetic potential for secondary metabolites.</title>
        <authorList>
            <person name="Mo X."/>
            <person name="Yang S."/>
        </authorList>
    </citation>
    <scope>NUCLEOTIDE SEQUENCE [LARGE SCALE GENOMIC DNA]</scope>
    <source>
        <strain evidence="10">ATCC 51364 / DSM 43886 / JCM 6844 / KCTC 9398 / NBRC 14523 / NRRL B-16468 / INA 2240</strain>
    </source>
</reference>
<dbReference type="InterPro" id="IPR000515">
    <property type="entry name" value="MetI-like"/>
</dbReference>
<feature type="domain" description="ABC transmembrane type-1" evidence="8">
    <location>
        <begin position="69"/>
        <end position="259"/>
    </location>
</feature>
<keyword evidence="10" id="KW-1185">Reference proteome</keyword>
<proteinExistence type="inferred from homology"/>
<evidence type="ECO:0000256" key="7">
    <source>
        <dbReference type="RuleBase" id="RU363032"/>
    </source>
</evidence>
<feature type="transmembrane region" description="Helical" evidence="7">
    <location>
        <begin position="133"/>
        <end position="153"/>
    </location>
</feature>
<keyword evidence="4 7" id="KW-0812">Transmembrane</keyword>
<feature type="transmembrane region" description="Helical" evidence="7">
    <location>
        <begin position="238"/>
        <end position="260"/>
    </location>
</feature>
<evidence type="ECO:0000259" key="8">
    <source>
        <dbReference type="PROSITE" id="PS50928"/>
    </source>
</evidence>
<sequence length="274" mass="28757">MTVRLRGGLATAVLLVVVLASLFPLYWSVVVASHDNADVAGRVPPLLPGGELPGHVREVFAAVDFLAALRNSAVVAVTVTAANVLLSTAAGFAFAHLRFRGRDALFAVVVASAAVPVQLGVVPLFVLVGELGWYGRLEAVVVPGLVSAFSVFWMRQACREAVPAALVDAARVDGCSLVRVYRHVVLPALRPHATVLAMLTFVASWNDFFWPLVVLDPNEAPTVQVALSRLAGGYYTDYPLVLTGAVLGTLPVVVLFAVVARGVVGGIMRGAVTG</sequence>
<organism evidence="9 10">
    <name type="scientific">Saccharothrix syringae</name>
    <name type="common">Nocardiopsis syringae</name>
    <dbReference type="NCBI Taxonomy" id="103733"/>
    <lineage>
        <taxon>Bacteria</taxon>
        <taxon>Bacillati</taxon>
        <taxon>Actinomycetota</taxon>
        <taxon>Actinomycetes</taxon>
        <taxon>Pseudonocardiales</taxon>
        <taxon>Pseudonocardiaceae</taxon>
        <taxon>Saccharothrix</taxon>
    </lineage>
</organism>
<evidence type="ECO:0000256" key="6">
    <source>
        <dbReference type="ARBA" id="ARBA00023136"/>
    </source>
</evidence>
<evidence type="ECO:0000256" key="5">
    <source>
        <dbReference type="ARBA" id="ARBA00022989"/>
    </source>
</evidence>
<dbReference type="AlphaFoldDB" id="A0A5Q0H631"/>
<dbReference type="InterPro" id="IPR035906">
    <property type="entry name" value="MetI-like_sf"/>
</dbReference>
<feature type="transmembrane region" description="Helical" evidence="7">
    <location>
        <begin position="7"/>
        <end position="27"/>
    </location>
</feature>